<dbReference type="GO" id="GO:0005634">
    <property type="term" value="C:nucleus"/>
    <property type="evidence" value="ECO:0007669"/>
    <property type="project" value="UniProtKB-SubCell"/>
</dbReference>
<evidence type="ECO:0000256" key="4">
    <source>
        <dbReference type="ARBA" id="ARBA00022833"/>
    </source>
</evidence>
<dbReference type="PROSITE" id="PS51916">
    <property type="entry name" value="DEUBAD"/>
    <property type="match status" value="1"/>
</dbReference>
<evidence type="ECO:0000256" key="7">
    <source>
        <dbReference type="ARBA" id="ARBA00023242"/>
    </source>
</evidence>
<evidence type="ECO:0000256" key="6">
    <source>
        <dbReference type="ARBA" id="ARBA00023163"/>
    </source>
</evidence>
<evidence type="ECO:0000256" key="3">
    <source>
        <dbReference type="ARBA" id="ARBA00022771"/>
    </source>
</evidence>
<keyword evidence="2" id="KW-0479">Metal-binding</keyword>
<feature type="compositionally biased region" description="Basic and acidic residues" evidence="8">
    <location>
        <begin position="279"/>
        <end position="293"/>
    </location>
</feature>
<feature type="compositionally biased region" description="Basic and acidic residues" evidence="8">
    <location>
        <begin position="35"/>
        <end position="44"/>
    </location>
</feature>
<evidence type="ECO:0000256" key="1">
    <source>
        <dbReference type="ARBA" id="ARBA00004123"/>
    </source>
</evidence>
<keyword evidence="4" id="KW-0862">Zinc</keyword>
<evidence type="ECO:0000256" key="5">
    <source>
        <dbReference type="ARBA" id="ARBA00023015"/>
    </source>
</evidence>
<feature type="compositionally biased region" description="Basic and acidic residues" evidence="8">
    <location>
        <begin position="320"/>
        <end position="331"/>
    </location>
</feature>
<feature type="compositionally biased region" description="Basic and acidic residues" evidence="8">
    <location>
        <begin position="121"/>
        <end position="134"/>
    </location>
</feature>
<accession>A0A3N2PXA1</accession>
<feature type="region of interest" description="Disordered" evidence="8">
    <location>
        <begin position="1"/>
        <end position="155"/>
    </location>
</feature>
<evidence type="ECO:0000313" key="11">
    <source>
        <dbReference type="Proteomes" id="UP000272025"/>
    </source>
</evidence>
<dbReference type="InterPro" id="IPR028020">
    <property type="entry name" value="ASX_DEUBAD_dom"/>
</dbReference>
<dbReference type="Pfam" id="PF13919">
    <property type="entry name" value="ASXH"/>
    <property type="match status" value="1"/>
</dbReference>
<reference evidence="10 11" key="1">
    <citation type="journal article" date="2018" name="Mol. Ecol.">
        <title>The obligate alkalophilic soda-lake fungus Sodiomyces alkalinus has shifted to a protein diet.</title>
        <authorList>
            <person name="Grum-Grzhimaylo A.A."/>
            <person name="Falkoski D.L."/>
            <person name="van den Heuvel J."/>
            <person name="Valero-Jimenez C.A."/>
            <person name="Min B."/>
            <person name="Choi I.G."/>
            <person name="Lipzen A."/>
            <person name="Daum C.G."/>
            <person name="Aanen D.K."/>
            <person name="Tsang A."/>
            <person name="Henrissat B."/>
            <person name="Bilanenko E.N."/>
            <person name="de Vries R.P."/>
            <person name="van Kan J.A.L."/>
            <person name="Grigoriev I.V."/>
            <person name="Debets A.J.M."/>
        </authorList>
    </citation>
    <scope>NUCLEOTIDE SEQUENCE [LARGE SCALE GENOMIC DNA]</scope>
    <source>
        <strain evidence="10 11">F11</strain>
    </source>
</reference>
<organism evidence="10 11">
    <name type="scientific">Sodiomyces alkalinus (strain CBS 110278 / VKM F-3762 / F11)</name>
    <name type="common">Alkaliphilic filamentous fungus</name>
    <dbReference type="NCBI Taxonomy" id="1314773"/>
    <lineage>
        <taxon>Eukaryota</taxon>
        <taxon>Fungi</taxon>
        <taxon>Dikarya</taxon>
        <taxon>Ascomycota</taxon>
        <taxon>Pezizomycotina</taxon>
        <taxon>Sordariomycetes</taxon>
        <taxon>Hypocreomycetidae</taxon>
        <taxon>Glomerellales</taxon>
        <taxon>Plectosphaerellaceae</taxon>
        <taxon>Sodiomyces</taxon>
    </lineage>
</organism>
<gene>
    <name evidence="10" type="ORF">SODALDRAFT_152445</name>
</gene>
<keyword evidence="7" id="KW-0539">Nucleus</keyword>
<proteinExistence type="predicted"/>
<evidence type="ECO:0000256" key="2">
    <source>
        <dbReference type="ARBA" id="ARBA00022723"/>
    </source>
</evidence>
<evidence type="ECO:0000313" key="10">
    <source>
        <dbReference type="EMBL" id="ROT39117.1"/>
    </source>
</evidence>
<keyword evidence="5" id="KW-0805">Transcription regulation</keyword>
<dbReference type="Proteomes" id="UP000272025">
    <property type="component" value="Unassembled WGS sequence"/>
</dbReference>
<dbReference type="EMBL" id="ML119054">
    <property type="protein sequence ID" value="ROT39117.1"/>
    <property type="molecule type" value="Genomic_DNA"/>
</dbReference>
<dbReference type="STRING" id="1314773.A0A3N2PXA1"/>
<protein>
    <recommendedName>
        <fullName evidence="9">DEUBAD domain-containing protein</fullName>
    </recommendedName>
</protein>
<dbReference type="GeneID" id="39575354"/>
<feature type="domain" description="DEUBAD" evidence="9">
    <location>
        <begin position="170"/>
        <end position="285"/>
    </location>
</feature>
<evidence type="ECO:0000256" key="8">
    <source>
        <dbReference type="SAM" id="MobiDB-lite"/>
    </source>
</evidence>
<dbReference type="GO" id="GO:0008270">
    <property type="term" value="F:zinc ion binding"/>
    <property type="evidence" value="ECO:0007669"/>
    <property type="project" value="UniProtKB-KW"/>
</dbReference>
<dbReference type="AlphaFoldDB" id="A0A3N2PXA1"/>
<feature type="compositionally biased region" description="Polar residues" evidence="8">
    <location>
        <begin position="87"/>
        <end position="96"/>
    </location>
</feature>
<name>A0A3N2PXA1_SODAK</name>
<dbReference type="InterPro" id="IPR044867">
    <property type="entry name" value="DEUBAD_dom"/>
</dbReference>
<comment type="subcellular location">
    <subcellularLocation>
        <location evidence="1">Nucleus</location>
    </subcellularLocation>
</comment>
<evidence type="ECO:0000259" key="9">
    <source>
        <dbReference type="PROSITE" id="PS51916"/>
    </source>
</evidence>
<dbReference type="RefSeq" id="XP_028466923.1">
    <property type="nucleotide sequence ID" value="XM_028606876.1"/>
</dbReference>
<feature type="compositionally biased region" description="Polar residues" evidence="8">
    <location>
        <begin position="294"/>
        <end position="314"/>
    </location>
</feature>
<keyword evidence="11" id="KW-1185">Reference proteome</keyword>
<keyword evidence="3" id="KW-0863">Zinc-finger</keyword>
<keyword evidence="6" id="KW-0804">Transcription</keyword>
<feature type="compositionally biased region" description="Polar residues" evidence="8">
    <location>
        <begin position="23"/>
        <end position="34"/>
    </location>
</feature>
<dbReference type="OrthoDB" id="166907at2759"/>
<feature type="region of interest" description="Disordered" evidence="8">
    <location>
        <begin position="279"/>
        <end position="363"/>
    </location>
</feature>
<sequence>MLAPWAPRILRETSLATPGLRDTMNSINNAMETQHNIERPDDNMARPPSPTSRSSSLSPPPSSPLDELPIPSPPQSPSPERHDISLDSITISSPKSTIGLPDMAPVTRSASRKLVAQIDPQEPHEVEQEKDTRDTTSMSKPKSSGKGIIKKITNKVPRQKWTPERLLADPKSPVARADIRSLLCNNPPAWDILTPQEKTEILALFPSGTPIINAGTPDARPDMALLASDDNFRHDCARYAENLAEGKHDPQWLAEAWAASEQRRVGEFEKYLEEKFEEEWGVKLPDHMRRSTDRPATSQAGSQDSAPSSHPGSQNADNAPDDRNDAGDAGRGEVNGDCESGGSYAARSPAAEGASPAKKQRIS</sequence>